<feature type="compositionally biased region" description="Low complexity" evidence="1">
    <location>
        <begin position="366"/>
        <end position="392"/>
    </location>
</feature>
<dbReference type="Proteomes" id="UP001562425">
    <property type="component" value="Unassembled WGS sequence"/>
</dbReference>
<name>A0ABD1D670_CULPP</name>
<organism evidence="2 3">
    <name type="scientific">Culex pipiens pipiens</name>
    <name type="common">Northern house mosquito</name>
    <dbReference type="NCBI Taxonomy" id="38569"/>
    <lineage>
        <taxon>Eukaryota</taxon>
        <taxon>Metazoa</taxon>
        <taxon>Ecdysozoa</taxon>
        <taxon>Arthropoda</taxon>
        <taxon>Hexapoda</taxon>
        <taxon>Insecta</taxon>
        <taxon>Pterygota</taxon>
        <taxon>Neoptera</taxon>
        <taxon>Endopterygota</taxon>
        <taxon>Diptera</taxon>
        <taxon>Nematocera</taxon>
        <taxon>Culicoidea</taxon>
        <taxon>Culicidae</taxon>
        <taxon>Culicinae</taxon>
        <taxon>Culicini</taxon>
        <taxon>Culex</taxon>
        <taxon>Culex</taxon>
    </lineage>
</organism>
<proteinExistence type="predicted"/>
<reference evidence="2 3" key="1">
    <citation type="submission" date="2024-05" db="EMBL/GenBank/DDBJ databases">
        <title>Culex pipiens pipiens assembly and annotation.</title>
        <authorList>
            <person name="Alout H."/>
            <person name="Durand T."/>
        </authorList>
    </citation>
    <scope>NUCLEOTIDE SEQUENCE [LARGE SCALE GENOMIC DNA]</scope>
    <source>
        <strain evidence="2">HA-2024</strain>
        <tissue evidence="2">Whole body</tissue>
    </source>
</reference>
<accession>A0ABD1D670</accession>
<feature type="region of interest" description="Disordered" evidence="1">
    <location>
        <begin position="308"/>
        <end position="331"/>
    </location>
</feature>
<keyword evidence="3" id="KW-1185">Reference proteome</keyword>
<sequence length="493" mass="54730">MDCNRNNAFSEKLKEQVHGSFDRIRKALDLREKLLLRQLSVVVQQSHHVTFQFDNIKFVDNCEEELIARIRTYGKYNIDNFNIILKDPYENEEYIQDDHDLMHKSCRRGVGDDERENPESEEIVVEFFNNKSLIKEGAEMVRESIINLALNESKELIDKSFNESAELQLEEDLERIKIDLTNFRNRERIVTDSLSTQGEGRKASVDISNNNGISQCGAFGIDPTKVARQQQQMITKASQTELDKAGRHGSGGNVSSSTDTERSLVAKSSKQHVEKSMKHISNLTMNNCGGTINLKNVTNLTINTCPEESAVKSAEPKSPPAVARCPSEEGSPECGFYKRLITENKILRQHILKTSLASAHVPNPQSSESTNVTSSESPRPPSESSSSDGSSDAKPQRLPLTVAELRAVLNLPQQDDTLTQVLGDLFALASPTTAAAVVADVAAKEPIAAATATPGATQEHTMQIQQWLKQIISETETEPLQNAELMEFSHINN</sequence>
<protein>
    <submittedName>
        <fullName evidence="2">Uncharacterized protein</fullName>
    </submittedName>
</protein>
<evidence type="ECO:0000256" key="1">
    <source>
        <dbReference type="SAM" id="MobiDB-lite"/>
    </source>
</evidence>
<evidence type="ECO:0000313" key="3">
    <source>
        <dbReference type="Proteomes" id="UP001562425"/>
    </source>
</evidence>
<feature type="region of interest" description="Disordered" evidence="1">
    <location>
        <begin position="357"/>
        <end position="396"/>
    </location>
</feature>
<dbReference type="EMBL" id="JBEHCU010007291">
    <property type="protein sequence ID" value="KAL1395111.1"/>
    <property type="molecule type" value="Genomic_DNA"/>
</dbReference>
<feature type="region of interest" description="Disordered" evidence="1">
    <location>
        <begin position="235"/>
        <end position="275"/>
    </location>
</feature>
<comment type="caution">
    <text evidence="2">The sequence shown here is derived from an EMBL/GenBank/DDBJ whole genome shotgun (WGS) entry which is preliminary data.</text>
</comment>
<gene>
    <name evidence="2" type="ORF">pipiens_011477</name>
</gene>
<dbReference type="AlphaFoldDB" id="A0ABD1D670"/>
<evidence type="ECO:0000313" key="2">
    <source>
        <dbReference type="EMBL" id="KAL1395111.1"/>
    </source>
</evidence>